<dbReference type="OrthoDB" id="7822067at2"/>
<dbReference type="EMBL" id="WITC01000139">
    <property type="protein sequence ID" value="MQX19386.1"/>
    <property type="molecule type" value="Genomic_DNA"/>
</dbReference>
<keyword evidence="4" id="KW-1185">Reference proteome</keyword>
<protein>
    <recommendedName>
        <fullName evidence="5">Tip attachment protein J domain-containing protein</fullName>
    </recommendedName>
</protein>
<keyword evidence="2" id="KW-0732">Signal</keyword>
<comment type="caution">
    <text evidence="3">The sequence shown here is derived from an EMBL/GenBank/DDBJ whole genome shotgun (WGS) entry which is preliminary data.</text>
</comment>
<evidence type="ECO:0000256" key="2">
    <source>
        <dbReference type="SAM" id="SignalP"/>
    </source>
</evidence>
<evidence type="ECO:0000313" key="3">
    <source>
        <dbReference type="EMBL" id="MQX19386.1"/>
    </source>
</evidence>
<name>A0A6N7LP23_SINTE</name>
<dbReference type="RefSeq" id="WP_153443247.1">
    <property type="nucleotide sequence ID" value="NZ_JACIGA010000005.1"/>
</dbReference>
<evidence type="ECO:0008006" key="5">
    <source>
        <dbReference type="Google" id="ProtNLM"/>
    </source>
</evidence>
<proteinExistence type="predicted"/>
<evidence type="ECO:0000313" key="4">
    <source>
        <dbReference type="Proteomes" id="UP000439983"/>
    </source>
</evidence>
<organism evidence="3 4">
    <name type="scientific">Sinorhizobium terangae</name>
    <dbReference type="NCBI Taxonomy" id="110322"/>
    <lineage>
        <taxon>Bacteria</taxon>
        <taxon>Pseudomonadati</taxon>
        <taxon>Pseudomonadota</taxon>
        <taxon>Alphaproteobacteria</taxon>
        <taxon>Hyphomicrobiales</taxon>
        <taxon>Rhizobiaceae</taxon>
        <taxon>Sinorhizobium/Ensifer group</taxon>
        <taxon>Sinorhizobium</taxon>
    </lineage>
</organism>
<sequence length="725" mass="78430">MKSVRLLFASGASFVVMASHAHADPVSLIATAIHGFLLSSTAVAATAAGTIATIAANVIVGGALVGLSMIGRQRQTGTVKAADAKGTFESGESSVIEGLGRVRVGGLKAFGNTDGSTRWRLVCRLQGPIDAIEQYFVGGREVTVDSDGDVSSPPWSKSGGSWMKWEDKKGTGSETAWPALISAFPELWSSAHRVRGIAQSLVTFFNPGLTSSKYLSLYQGGVPDTEWVARASLVYDPRDDSADPDDDDTWSWSENGILCAAHVLRRDPAFTSDRFDWPLITTQAVKADIFIATKTGTEKRARCGGMWAWEGARRDTMQDILDSIGAEIRYTAEGKIWFELIDDDPSPEISLVPIDLLELDWISGPEAVERPNICRIKYYSPERNYELADIDMTGIAWAKVDDEVTLYGPKYHDVELPFCPSASQAQRIARRRFLQARGDTGVAVTNMVGLAAWGLYYGEIELPDLGDVEKVKLLPPRIDDSRGTVEIPFAVWPSLPAWNPATDEADAPEALPEMQYESSLPTPDAPTAAVHITYPISGNKEFRIAYTLPGVSFSTVEATYRAYSGGLPGSWSGMNEQSTFAYIGADLFGQEVDARVRIFEGDDGSYYSDVLHVTAAVNNAPCGQPILVSGGTTVSGTTAALDVTVNATELRCASIRLDRRVDDGSGFGPWSTRNEKDARPFQDVTFGDSYTGGGFGQRTVEWRLITKTTGGVEGTPRTFSAQINL</sequence>
<feature type="region of interest" description="Disordered" evidence="1">
    <location>
        <begin position="147"/>
        <end position="168"/>
    </location>
</feature>
<feature type="signal peptide" evidence="2">
    <location>
        <begin position="1"/>
        <end position="23"/>
    </location>
</feature>
<feature type="chain" id="PRO_5026857845" description="Tip attachment protein J domain-containing protein" evidence="2">
    <location>
        <begin position="24"/>
        <end position="725"/>
    </location>
</feature>
<dbReference type="Proteomes" id="UP000439983">
    <property type="component" value="Unassembled WGS sequence"/>
</dbReference>
<feature type="compositionally biased region" description="Low complexity" evidence="1">
    <location>
        <begin position="151"/>
        <end position="162"/>
    </location>
</feature>
<gene>
    <name evidence="3" type="ORF">GHK62_33195</name>
</gene>
<reference evidence="3 4" key="1">
    <citation type="journal article" date="2013" name="Genome Biol.">
        <title>Comparative genomics of the core and accessory genomes of 48 Sinorhizobium strains comprising five genospecies.</title>
        <authorList>
            <person name="Sugawara M."/>
            <person name="Epstein B."/>
            <person name="Badgley B.D."/>
            <person name="Unno T."/>
            <person name="Xu L."/>
            <person name="Reese J."/>
            <person name="Gyaneshwar P."/>
            <person name="Denny R."/>
            <person name="Mudge J."/>
            <person name="Bharti A.K."/>
            <person name="Farmer A.D."/>
            <person name="May G.D."/>
            <person name="Woodward J.E."/>
            <person name="Medigue C."/>
            <person name="Vallenet D."/>
            <person name="Lajus A."/>
            <person name="Rouy Z."/>
            <person name="Martinez-Vaz B."/>
            <person name="Tiffin P."/>
            <person name="Young N.D."/>
            <person name="Sadowsky M.J."/>
        </authorList>
    </citation>
    <scope>NUCLEOTIDE SEQUENCE [LARGE SCALE GENOMIC DNA]</scope>
    <source>
        <strain evidence="3 4">USDA4894</strain>
    </source>
</reference>
<evidence type="ECO:0000256" key="1">
    <source>
        <dbReference type="SAM" id="MobiDB-lite"/>
    </source>
</evidence>
<dbReference type="AlphaFoldDB" id="A0A6N7LP23"/>
<accession>A0A6N7LP23</accession>